<name>A0ABR6PAV9_9SPIR</name>
<proteinExistence type="predicted"/>
<reference evidence="2 3" key="1">
    <citation type="submission" date="2020-08" db="EMBL/GenBank/DDBJ databases">
        <title>Genomic Encyclopedia of Type Strains, Phase IV (KMG-IV): sequencing the most valuable type-strain genomes for metagenomic binning, comparative biology and taxonomic classification.</title>
        <authorList>
            <person name="Goeker M."/>
        </authorList>
    </citation>
    <scope>NUCLEOTIDE SEQUENCE [LARGE SCALE GENOMIC DNA]</scope>
    <source>
        <strain evidence="2 3">DSM 24625</strain>
    </source>
</reference>
<dbReference type="EC" id="3.6.4.12" evidence="2"/>
<accession>A0ABR6PAV9</accession>
<dbReference type="GO" id="GO:0003678">
    <property type="term" value="F:DNA helicase activity"/>
    <property type="evidence" value="ECO:0007669"/>
    <property type="project" value="UniProtKB-EC"/>
</dbReference>
<keyword evidence="2" id="KW-0347">Helicase</keyword>
<dbReference type="InterPro" id="IPR007694">
    <property type="entry name" value="DNA_helicase_DnaB-like_C"/>
</dbReference>
<dbReference type="Proteomes" id="UP000555838">
    <property type="component" value="Unassembled WGS sequence"/>
</dbReference>
<protein>
    <submittedName>
        <fullName evidence="2">Replicative DNA helicase</fullName>
        <ecNumber evidence="2">3.6.4.12</ecNumber>
    </submittedName>
</protein>
<dbReference type="PROSITE" id="PS51199">
    <property type="entry name" value="SF4_HELICASE"/>
    <property type="match status" value="1"/>
</dbReference>
<feature type="domain" description="SF4 helicase" evidence="1">
    <location>
        <begin position="1"/>
        <end position="74"/>
    </location>
</feature>
<dbReference type="InterPro" id="IPR027417">
    <property type="entry name" value="P-loop_NTPase"/>
</dbReference>
<keyword evidence="2" id="KW-0547">Nucleotide-binding</keyword>
<dbReference type="Pfam" id="PF03796">
    <property type="entry name" value="DnaB_C"/>
    <property type="match status" value="1"/>
</dbReference>
<organism evidence="2 3">
    <name type="scientific">Borreliella yangtzensis</name>
    <dbReference type="NCBI Taxonomy" id="683292"/>
    <lineage>
        <taxon>Bacteria</taxon>
        <taxon>Pseudomonadati</taxon>
        <taxon>Spirochaetota</taxon>
        <taxon>Spirochaetia</taxon>
        <taxon>Spirochaetales</taxon>
        <taxon>Borreliaceae</taxon>
        <taxon>Borreliella</taxon>
    </lineage>
</organism>
<sequence>MATLRESGTLERDADIVIFLHQKNEKYKENNSTLVNNLAKVKIMAAINKNGPTGSVTIDFMPRFTKFVDKERQCAKISC</sequence>
<keyword evidence="2" id="KW-0378">Hydrolase</keyword>
<keyword evidence="2" id="KW-0067">ATP-binding</keyword>
<comment type="caution">
    <text evidence="2">The sequence shown here is derived from an EMBL/GenBank/DDBJ whole genome shotgun (WGS) entry which is preliminary data.</text>
</comment>
<dbReference type="GO" id="GO:0016787">
    <property type="term" value="F:hydrolase activity"/>
    <property type="evidence" value="ECO:0007669"/>
    <property type="project" value="UniProtKB-KW"/>
</dbReference>
<dbReference type="EMBL" id="JACHFG010000007">
    <property type="protein sequence ID" value="MBB6043414.1"/>
    <property type="molecule type" value="Genomic_DNA"/>
</dbReference>
<evidence type="ECO:0000259" key="1">
    <source>
        <dbReference type="PROSITE" id="PS51199"/>
    </source>
</evidence>
<dbReference type="Gene3D" id="3.40.50.300">
    <property type="entry name" value="P-loop containing nucleotide triphosphate hydrolases"/>
    <property type="match status" value="1"/>
</dbReference>
<evidence type="ECO:0000313" key="3">
    <source>
        <dbReference type="Proteomes" id="UP000555838"/>
    </source>
</evidence>
<evidence type="ECO:0000313" key="2">
    <source>
        <dbReference type="EMBL" id="MBB6043414.1"/>
    </source>
</evidence>
<keyword evidence="3" id="KW-1185">Reference proteome</keyword>
<gene>
    <name evidence="2" type="ORF">HNP68_001036</name>
</gene>